<protein>
    <submittedName>
        <fullName evidence="1">Uncharacterized protein</fullName>
    </submittedName>
</protein>
<dbReference type="EMBL" id="CP150484">
    <property type="protein sequence ID" value="WYW21269.1"/>
    <property type="molecule type" value="Genomic_DNA"/>
</dbReference>
<name>A0ACD5BPL5_9PSEU</name>
<proteinExistence type="predicted"/>
<organism evidence="1 2">
    <name type="scientific">Amycolatopsis coloradensis</name>
    <dbReference type="NCBI Taxonomy" id="76021"/>
    <lineage>
        <taxon>Bacteria</taxon>
        <taxon>Bacillati</taxon>
        <taxon>Actinomycetota</taxon>
        <taxon>Actinomycetes</taxon>
        <taxon>Pseudonocardiales</taxon>
        <taxon>Pseudonocardiaceae</taxon>
        <taxon>Amycolatopsis</taxon>
    </lineage>
</organism>
<keyword evidence="2" id="KW-1185">Reference proteome</keyword>
<reference evidence="1" key="1">
    <citation type="submission" date="2023-10" db="EMBL/GenBank/DDBJ databases">
        <title>Whole genome sequencing of actinobacterial strain Amycolatopsis sp. (BCA-696) identifies the underlying plant growth-promoting genes.</title>
        <authorList>
            <person name="Gandham P."/>
            <person name="Vadla N."/>
            <person name="Saji A."/>
            <person name="Srinivas V."/>
            <person name="Ruperao P."/>
            <person name="Selvanayagam S."/>
            <person name="Saxena R.K."/>
            <person name="Rathore A."/>
            <person name="Gopalakrishnan S."/>
            <person name="Thakur V."/>
        </authorList>
    </citation>
    <scope>NUCLEOTIDE SEQUENCE</scope>
    <source>
        <strain evidence="1">BCA-696</strain>
    </source>
</reference>
<evidence type="ECO:0000313" key="1">
    <source>
        <dbReference type="EMBL" id="WYW21269.1"/>
    </source>
</evidence>
<evidence type="ECO:0000313" key="2">
    <source>
        <dbReference type="Proteomes" id="UP001456344"/>
    </source>
</evidence>
<gene>
    <name evidence="1" type="ORF">LCL61_37560</name>
</gene>
<sequence length="78" mass="8060">MRRIFSVLLITAAAIAIPFVAPATVAAAPRPDAVSASGVDLGVRLGGLVGTIHLDRGCVSEELTGELLRLDQYLTLGC</sequence>
<accession>A0ACD5BPL5</accession>
<dbReference type="Proteomes" id="UP001456344">
    <property type="component" value="Chromosome"/>
</dbReference>